<sequence>MAGPGSSPVHPILVPGCRVLRRDARTLQIGVGERVLLAPDLPAVRDLLDTLRHGAAQPPLTALSPLLARLVCELLERGLVTDSAPLLRALGTCPGPSAREQHAADSVRLTPAAAPPDADPLRVAVLEAGLPTWARHARSLLETAGIAVTDAVEAAQVVLLLSAEPVDRRQVDAWMRADLAHLILDADDARVRLGPFVLPGRSTCLRCVDAFATDHDPHHPLLIEQRRGAATPSGLPLPIAHDLVAIGTAMAVRELGSFAEGGTPATLEQTIEIDPALEFPTTHWGRHPACGCGWDQLPAG</sequence>
<gene>
    <name evidence="1" type="ORF">GCM10009668_31660</name>
</gene>
<dbReference type="RefSeq" id="WP_343995791.1">
    <property type="nucleotide sequence ID" value="NZ_BAAALG010000011.1"/>
</dbReference>
<name>A0ABN1U0E6_9ACTN</name>
<dbReference type="EMBL" id="BAAALG010000011">
    <property type="protein sequence ID" value="GAA1109011.1"/>
    <property type="molecule type" value="Genomic_DNA"/>
</dbReference>
<evidence type="ECO:0008006" key="3">
    <source>
        <dbReference type="Google" id="ProtNLM"/>
    </source>
</evidence>
<proteinExistence type="predicted"/>
<dbReference type="Gene3D" id="3.40.50.720">
    <property type="entry name" value="NAD(P)-binding Rossmann-like Domain"/>
    <property type="match status" value="1"/>
</dbReference>
<protein>
    <recommendedName>
        <fullName evidence="3">Bacteriocin biosynthesis cyclodehydratase domain-containing protein</fullName>
    </recommendedName>
</protein>
<organism evidence="1 2">
    <name type="scientific">Nocardioides dubius</name>
    <dbReference type="NCBI Taxonomy" id="317019"/>
    <lineage>
        <taxon>Bacteria</taxon>
        <taxon>Bacillati</taxon>
        <taxon>Actinomycetota</taxon>
        <taxon>Actinomycetes</taxon>
        <taxon>Propionibacteriales</taxon>
        <taxon>Nocardioidaceae</taxon>
        <taxon>Nocardioides</taxon>
    </lineage>
</organism>
<keyword evidence="2" id="KW-1185">Reference proteome</keyword>
<dbReference type="Proteomes" id="UP001501581">
    <property type="component" value="Unassembled WGS sequence"/>
</dbReference>
<evidence type="ECO:0000313" key="1">
    <source>
        <dbReference type="EMBL" id="GAA1109011.1"/>
    </source>
</evidence>
<evidence type="ECO:0000313" key="2">
    <source>
        <dbReference type="Proteomes" id="UP001501581"/>
    </source>
</evidence>
<accession>A0ABN1U0E6</accession>
<comment type="caution">
    <text evidence="1">The sequence shown here is derived from an EMBL/GenBank/DDBJ whole genome shotgun (WGS) entry which is preliminary data.</text>
</comment>
<reference evidence="1 2" key="1">
    <citation type="journal article" date="2019" name="Int. J. Syst. Evol. Microbiol.">
        <title>The Global Catalogue of Microorganisms (GCM) 10K type strain sequencing project: providing services to taxonomists for standard genome sequencing and annotation.</title>
        <authorList>
            <consortium name="The Broad Institute Genomics Platform"/>
            <consortium name="The Broad Institute Genome Sequencing Center for Infectious Disease"/>
            <person name="Wu L."/>
            <person name="Ma J."/>
        </authorList>
    </citation>
    <scope>NUCLEOTIDE SEQUENCE [LARGE SCALE GENOMIC DNA]</scope>
    <source>
        <strain evidence="1 2">JCM 13008</strain>
    </source>
</reference>